<reference evidence="1" key="1">
    <citation type="submission" date="2023-11" db="EMBL/GenBank/DDBJ databases">
        <title>The genome sequences of three competitors of mushroom-forming fungi.</title>
        <authorList>
            <person name="Beijen E."/>
            <person name="Ohm R.A."/>
        </authorList>
    </citation>
    <scope>NUCLEOTIDE SEQUENCE</scope>
    <source>
        <strain evidence="1">CBS 100526</strain>
    </source>
</reference>
<evidence type="ECO:0000313" key="1">
    <source>
        <dbReference type="EMBL" id="KAK4084590.1"/>
    </source>
</evidence>
<protein>
    <recommendedName>
        <fullName evidence="3">Ankyrin repeat protein</fullName>
    </recommendedName>
</protein>
<proteinExistence type="predicted"/>
<dbReference type="EMBL" id="JAWRVG010000002">
    <property type="protein sequence ID" value="KAK4084590.1"/>
    <property type="molecule type" value="Genomic_DNA"/>
</dbReference>
<evidence type="ECO:0000313" key="2">
    <source>
        <dbReference type="Proteomes" id="UP001273209"/>
    </source>
</evidence>
<dbReference type="AlphaFoldDB" id="A0AAE1M4Q4"/>
<organism evidence="1 2">
    <name type="scientific">Trichoderma aggressivum f. europaeum</name>
    <dbReference type="NCBI Taxonomy" id="173218"/>
    <lineage>
        <taxon>Eukaryota</taxon>
        <taxon>Fungi</taxon>
        <taxon>Dikarya</taxon>
        <taxon>Ascomycota</taxon>
        <taxon>Pezizomycotina</taxon>
        <taxon>Sordariomycetes</taxon>
        <taxon>Hypocreomycetidae</taxon>
        <taxon>Hypocreales</taxon>
        <taxon>Hypocreaceae</taxon>
        <taxon>Trichoderma</taxon>
    </lineage>
</organism>
<name>A0AAE1M4Q4_9HYPO</name>
<dbReference type="Proteomes" id="UP001273209">
    <property type="component" value="Unassembled WGS sequence"/>
</dbReference>
<dbReference type="InterPro" id="IPR055530">
    <property type="entry name" value="DUF7104"/>
</dbReference>
<dbReference type="Gene3D" id="1.20.5.340">
    <property type="match status" value="1"/>
</dbReference>
<accession>A0AAE1M4Q4</accession>
<keyword evidence="2" id="KW-1185">Reference proteome</keyword>
<dbReference type="RefSeq" id="XP_062760294.1">
    <property type="nucleotide sequence ID" value="XM_062904383.1"/>
</dbReference>
<gene>
    <name evidence="1" type="ORF">Triagg1_1070</name>
</gene>
<dbReference type="GeneID" id="87914705"/>
<comment type="caution">
    <text evidence="1">The sequence shown here is derived from an EMBL/GenBank/DDBJ whole genome shotgun (WGS) entry which is preliminary data.</text>
</comment>
<sequence>MMTHEHPDIERGASNSKVPLAMAIDQYNIEVMEVLLSPNSEIWVSIGNVSAAVRSGSSTMLGLLLNKLGDDIMITEDIVEAAAGSHNASALITLLLEKRGHEFKITKQKLRIALANESLSEEVNALLEDRHRRDMNVVEGSVALA</sequence>
<dbReference type="Pfam" id="PF23397">
    <property type="entry name" value="DUF7104"/>
    <property type="match status" value="2"/>
</dbReference>
<evidence type="ECO:0008006" key="3">
    <source>
        <dbReference type="Google" id="ProtNLM"/>
    </source>
</evidence>